<organism evidence="2 3">
    <name type="scientific">Colletotrichum musicola</name>
    <dbReference type="NCBI Taxonomy" id="2175873"/>
    <lineage>
        <taxon>Eukaryota</taxon>
        <taxon>Fungi</taxon>
        <taxon>Dikarya</taxon>
        <taxon>Ascomycota</taxon>
        <taxon>Pezizomycotina</taxon>
        <taxon>Sordariomycetes</taxon>
        <taxon>Hypocreomycetidae</taxon>
        <taxon>Glomerellales</taxon>
        <taxon>Glomerellaceae</taxon>
        <taxon>Colletotrichum</taxon>
        <taxon>Colletotrichum orchidearum species complex</taxon>
    </lineage>
</organism>
<name>A0A8H6MXV5_9PEZI</name>
<evidence type="ECO:0000256" key="1">
    <source>
        <dbReference type="SAM" id="MobiDB-lite"/>
    </source>
</evidence>
<dbReference type="AlphaFoldDB" id="A0A8H6MXV5"/>
<gene>
    <name evidence="2" type="ORF">CMUS01_13112</name>
</gene>
<comment type="caution">
    <text evidence="2">The sequence shown here is derived from an EMBL/GenBank/DDBJ whole genome shotgun (WGS) entry which is preliminary data.</text>
</comment>
<keyword evidence="3" id="KW-1185">Reference proteome</keyword>
<proteinExistence type="predicted"/>
<evidence type="ECO:0000313" key="2">
    <source>
        <dbReference type="EMBL" id="KAF6812208.1"/>
    </source>
</evidence>
<reference evidence="2" key="1">
    <citation type="journal article" date="2020" name="Phytopathology">
        <title>Genome Sequence Resources of Colletotrichum truncatum, C. plurivorum, C. musicola, and C. sojae: Four Species Pathogenic to Soybean (Glycine max).</title>
        <authorList>
            <person name="Rogerio F."/>
            <person name="Boufleur T.R."/>
            <person name="Ciampi-Guillardi M."/>
            <person name="Sukno S.A."/>
            <person name="Thon M.R."/>
            <person name="Massola Junior N.S."/>
            <person name="Baroncelli R."/>
        </authorList>
    </citation>
    <scope>NUCLEOTIDE SEQUENCE</scope>
    <source>
        <strain evidence="2">LFN0074</strain>
    </source>
</reference>
<dbReference type="Proteomes" id="UP000639643">
    <property type="component" value="Unassembled WGS sequence"/>
</dbReference>
<dbReference type="EMBL" id="WIGM01000795">
    <property type="protein sequence ID" value="KAF6812208.1"/>
    <property type="molecule type" value="Genomic_DNA"/>
</dbReference>
<evidence type="ECO:0000313" key="3">
    <source>
        <dbReference type="Proteomes" id="UP000639643"/>
    </source>
</evidence>
<protein>
    <submittedName>
        <fullName evidence="2">Uncharacterized protein</fullName>
    </submittedName>
</protein>
<sequence>MICAFRSLIGPTGADHSLLPQPFASKASLHSQKACGGLSPTGADLRRRQSPTTSLIFGGRSIPTPDDVLSKSWRQSTGIGSHTPQCDMPAPVGFDEHTYGANKHKKAGSGLVSGLSRGGAGAFFDADSFRCRTGQLGALLHLSERPPVRRPSRIPA</sequence>
<accession>A0A8H6MXV5</accession>
<feature type="region of interest" description="Disordered" evidence="1">
    <location>
        <begin position="37"/>
        <end position="69"/>
    </location>
</feature>